<keyword evidence="1" id="KW-1133">Transmembrane helix</keyword>
<dbReference type="Proteomes" id="UP000642829">
    <property type="component" value="Unassembled WGS sequence"/>
</dbReference>
<evidence type="ECO:0000256" key="1">
    <source>
        <dbReference type="SAM" id="Phobius"/>
    </source>
</evidence>
<evidence type="ECO:0000313" key="2">
    <source>
        <dbReference type="EMBL" id="GHC02137.1"/>
    </source>
</evidence>
<keyword evidence="1" id="KW-0472">Membrane</keyword>
<name>A0A8J3DC76_9BACT</name>
<comment type="caution">
    <text evidence="2">The sequence shown here is derived from an EMBL/GenBank/DDBJ whole genome shotgun (WGS) entry which is preliminary data.</text>
</comment>
<accession>A0A8J3DC76</accession>
<gene>
    <name evidence="2" type="ORF">GCM10007047_18320</name>
</gene>
<proteinExistence type="predicted"/>
<protein>
    <submittedName>
        <fullName evidence="2">Uncharacterized protein</fullName>
    </submittedName>
</protein>
<dbReference type="AlphaFoldDB" id="A0A8J3DC76"/>
<reference evidence="2" key="1">
    <citation type="journal article" date="2014" name="Int. J. Syst. Evol. Microbiol.">
        <title>Complete genome sequence of Corynebacterium casei LMG S-19264T (=DSM 44701T), isolated from a smear-ripened cheese.</title>
        <authorList>
            <consortium name="US DOE Joint Genome Institute (JGI-PGF)"/>
            <person name="Walter F."/>
            <person name="Albersmeier A."/>
            <person name="Kalinowski J."/>
            <person name="Ruckert C."/>
        </authorList>
    </citation>
    <scope>NUCLEOTIDE SEQUENCE</scope>
    <source>
        <strain evidence="2">KCTC 12870</strain>
    </source>
</reference>
<evidence type="ECO:0000313" key="3">
    <source>
        <dbReference type="Proteomes" id="UP000642829"/>
    </source>
</evidence>
<keyword evidence="1" id="KW-0812">Transmembrane</keyword>
<dbReference type="RefSeq" id="WP_234043776.1">
    <property type="nucleotide sequence ID" value="NZ_JAENIH010000014.1"/>
</dbReference>
<dbReference type="EMBL" id="BMXG01000010">
    <property type="protein sequence ID" value="GHC02137.1"/>
    <property type="molecule type" value="Genomic_DNA"/>
</dbReference>
<sequence length="177" mass="20289">MHPLAQIVRHLLCIAKHLMRASQGKKSELTRIDFHLQGIYRAMPIKQQFKDINWLQVLVHLAAVIAATWAVIALVGDGRWANRTATEQAIGTLNTAIQVNNVLDQKHYDDVSLHMPEQVKRAEFVSRGEWNAVNNQHAKDIATVQEDVSEVKSDQREFFAEQRRVNREVLDRLPKQP</sequence>
<feature type="transmembrane region" description="Helical" evidence="1">
    <location>
        <begin position="54"/>
        <end position="75"/>
    </location>
</feature>
<reference evidence="2" key="2">
    <citation type="submission" date="2020-09" db="EMBL/GenBank/DDBJ databases">
        <authorList>
            <person name="Sun Q."/>
            <person name="Kim S."/>
        </authorList>
    </citation>
    <scope>NUCLEOTIDE SEQUENCE</scope>
    <source>
        <strain evidence="2">KCTC 12870</strain>
    </source>
</reference>
<keyword evidence="3" id="KW-1185">Reference proteome</keyword>
<organism evidence="2 3">
    <name type="scientific">Cerasicoccus arenae</name>
    <dbReference type="NCBI Taxonomy" id="424488"/>
    <lineage>
        <taxon>Bacteria</taxon>
        <taxon>Pseudomonadati</taxon>
        <taxon>Verrucomicrobiota</taxon>
        <taxon>Opitutia</taxon>
        <taxon>Puniceicoccales</taxon>
        <taxon>Cerasicoccaceae</taxon>
        <taxon>Cerasicoccus</taxon>
    </lineage>
</organism>